<dbReference type="Pfam" id="PF08459">
    <property type="entry name" value="UvrC_RNaseH_dom"/>
    <property type="match status" value="1"/>
</dbReference>
<dbReference type="SUPFAM" id="SSF46600">
    <property type="entry name" value="C-terminal UvrC-binding domain of UvrB"/>
    <property type="match status" value="1"/>
</dbReference>
<comment type="similarity">
    <text evidence="7">Belongs to the UvrC family.</text>
</comment>
<evidence type="ECO:0000313" key="11">
    <source>
        <dbReference type="Proteomes" id="UP000245870"/>
    </source>
</evidence>
<dbReference type="Gene3D" id="3.40.1440.10">
    <property type="entry name" value="GIY-YIG endonuclease"/>
    <property type="match status" value="1"/>
</dbReference>
<dbReference type="PANTHER" id="PTHR30562">
    <property type="entry name" value="UVRC/OXIDOREDUCTASE"/>
    <property type="match status" value="1"/>
</dbReference>
<dbReference type="PANTHER" id="PTHR30562:SF1">
    <property type="entry name" value="UVRABC SYSTEM PROTEIN C"/>
    <property type="match status" value="1"/>
</dbReference>
<evidence type="ECO:0000256" key="2">
    <source>
        <dbReference type="ARBA" id="ARBA00022763"/>
    </source>
</evidence>
<dbReference type="InterPro" id="IPR004791">
    <property type="entry name" value="UvrC"/>
</dbReference>
<protein>
    <recommendedName>
        <fullName evidence="7">UvrABC system protein C</fullName>
        <shortName evidence="7">Protein UvrC</shortName>
    </recommendedName>
    <alternativeName>
        <fullName evidence="7">Excinuclease ABC subunit C</fullName>
    </alternativeName>
</protein>
<dbReference type="InterPro" id="IPR036876">
    <property type="entry name" value="UVR_dom_sf"/>
</dbReference>
<dbReference type="SMART" id="SM00465">
    <property type="entry name" value="GIYc"/>
    <property type="match status" value="1"/>
</dbReference>
<dbReference type="GO" id="GO:0006289">
    <property type="term" value="P:nucleotide-excision repair"/>
    <property type="evidence" value="ECO:0007669"/>
    <property type="project" value="UniProtKB-UniRule"/>
</dbReference>
<keyword evidence="6 7" id="KW-0742">SOS response</keyword>
<dbReference type="InterPro" id="IPR047296">
    <property type="entry name" value="GIY-YIG_UvrC_Cho"/>
</dbReference>
<keyword evidence="11" id="KW-1185">Reference proteome</keyword>
<reference evidence="10 11" key="1">
    <citation type="submission" date="2018-05" db="EMBL/GenBank/DDBJ databases">
        <title>Genomic Encyclopedia of Type Strains, Phase IV (KMG-IV): sequencing the most valuable type-strain genomes for metagenomic binning, comparative biology and taxonomic classification.</title>
        <authorList>
            <person name="Goeker M."/>
        </authorList>
    </citation>
    <scope>NUCLEOTIDE SEQUENCE [LARGE SCALE GENOMIC DNA]</scope>
    <source>
        <strain evidence="10 11">DSM 100333</strain>
    </source>
</reference>
<dbReference type="AlphaFoldDB" id="A0A2U0UK26"/>
<evidence type="ECO:0000256" key="5">
    <source>
        <dbReference type="ARBA" id="ARBA00023204"/>
    </source>
</evidence>
<dbReference type="EMBL" id="QENY01000003">
    <property type="protein sequence ID" value="PVX57949.1"/>
    <property type="molecule type" value="Genomic_DNA"/>
</dbReference>
<evidence type="ECO:0000256" key="1">
    <source>
        <dbReference type="ARBA" id="ARBA00022490"/>
    </source>
</evidence>
<proteinExistence type="inferred from homology"/>
<evidence type="ECO:0000313" key="10">
    <source>
        <dbReference type="EMBL" id="PVX57949.1"/>
    </source>
</evidence>
<dbReference type="PROSITE" id="PS50165">
    <property type="entry name" value="UVRC"/>
    <property type="match status" value="1"/>
</dbReference>
<dbReference type="Pfam" id="PF01541">
    <property type="entry name" value="GIY-YIG"/>
    <property type="match status" value="1"/>
</dbReference>
<feature type="domain" description="GIY-YIG" evidence="8">
    <location>
        <begin position="22"/>
        <end position="100"/>
    </location>
</feature>
<dbReference type="InterPro" id="IPR050066">
    <property type="entry name" value="UvrABC_protein_C"/>
</dbReference>
<dbReference type="PROSITE" id="PS50164">
    <property type="entry name" value="GIY_YIG"/>
    <property type="match status" value="1"/>
</dbReference>
<dbReference type="GO" id="GO:0003677">
    <property type="term" value="F:DNA binding"/>
    <property type="evidence" value="ECO:0007669"/>
    <property type="project" value="UniProtKB-UniRule"/>
</dbReference>
<dbReference type="GO" id="GO:0009432">
    <property type="term" value="P:SOS response"/>
    <property type="evidence" value="ECO:0007669"/>
    <property type="project" value="UniProtKB-UniRule"/>
</dbReference>
<dbReference type="Gene3D" id="1.10.150.20">
    <property type="entry name" value="5' to 3' exonuclease, C-terminal subdomain"/>
    <property type="match status" value="1"/>
</dbReference>
<keyword evidence="1 7" id="KW-0963">Cytoplasm</keyword>
<comment type="subunit">
    <text evidence="7">Interacts with UvrB in an incision complex.</text>
</comment>
<accession>A0A2U0UK26</accession>
<dbReference type="NCBIfam" id="TIGR00194">
    <property type="entry name" value="uvrC"/>
    <property type="match status" value="1"/>
</dbReference>
<dbReference type="GO" id="GO:0009380">
    <property type="term" value="C:excinuclease repair complex"/>
    <property type="evidence" value="ECO:0007669"/>
    <property type="project" value="InterPro"/>
</dbReference>
<dbReference type="SUPFAM" id="SSF47781">
    <property type="entry name" value="RuvA domain 2-like"/>
    <property type="match status" value="1"/>
</dbReference>
<evidence type="ECO:0000259" key="9">
    <source>
        <dbReference type="PROSITE" id="PS50165"/>
    </source>
</evidence>
<feature type="domain" description="UvrC family homology region profile" evidence="9">
    <location>
        <begin position="277"/>
        <end position="486"/>
    </location>
</feature>
<dbReference type="SUPFAM" id="SSF82771">
    <property type="entry name" value="GIY-YIG endonuclease"/>
    <property type="match status" value="1"/>
</dbReference>
<dbReference type="CDD" id="cd10434">
    <property type="entry name" value="GIY-YIG_UvrC_Cho"/>
    <property type="match status" value="1"/>
</dbReference>
<dbReference type="InterPro" id="IPR010994">
    <property type="entry name" value="RuvA_2-like"/>
</dbReference>
<comment type="function">
    <text evidence="7">The UvrABC repair system catalyzes the recognition and processing of DNA lesions. UvrC both incises the 5' and 3' sides of the lesion. The N-terminal half is responsible for the 3' incision and the C-terminal half is responsible for the 5' incision.</text>
</comment>
<keyword evidence="2 7" id="KW-0227">DNA damage</keyword>
<dbReference type="Gene3D" id="3.30.420.340">
    <property type="entry name" value="UvrC, RNAse H endonuclease domain"/>
    <property type="match status" value="1"/>
</dbReference>
<dbReference type="Proteomes" id="UP000245870">
    <property type="component" value="Unassembled WGS sequence"/>
</dbReference>
<dbReference type="HAMAP" id="MF_00203">
    <property type="entry name" value="UvrC"/>
    <property type="match status" value="1"/>
</dbReference>
<dbReference type="InterPro" id="IPR001162">
    <property type="entry name" value="UvrC_RNase_H_dom"/>
</dbReference>
<evidence type="ECO:0000259" key="8">
    <source>
        <dbReference type="PROSITE" id="PS50164"/>
    </source>
</evidence>
<dbReference type="OrthoDB" id="9804933at2"/>
<dbReference type="GO" id="GO:0005737">
    <property type="term" value="C:cytoplasm"/>
    <property type="evidence" value="ECO:0007669"/>
    <property type="project" value="UniProtKB-SubCell"/>
</dbReference>
<dbReference type="RefSeq" id="WP_116615816.1">
    <property type="nucleotide sequence ID" value="NZ_CAMQYP010000001.1"/>
</dbReference>
<dbReference type="InterPro" id="IPR038476">
    <property type="entry name" value="UvrC_RNase_H_dom_sf"/>
</dbReference>
<dbReference type="InterPro" id="IPR035901">
    <property type="entry name" value="GIY-YIG_endonuc_sf"/>
</dbReference>
<sequence>MTREENEKRLNYLKSVVLNMPELPGSYQFYDKEHVIIYVGKAKKLKSRVSTYFHKEVDRFKTKVLVSKIHDITYTVVNSEEDALLLENSLIKKYNPRYNVLLKDGKTYPSICVTKEHFPRIFKTRTINRKHGTFFGPYPHITAMYNVLELINKVFKPRRCKQPITPEGIKENRYRPCLEYHIHNCDACCIGKQSHEEYNENIRQAKEVLKGNTRQLSDWVYERMMKKASELKFEEADRLKQRYLLLKEFVAKVEVVSYTIQDVDVFTITEDDSKKIAFVNYLHVKNGTINQSFTYEYKRKLDETDEDILTQAIPEIRYRFDSKAKEIVVPFEMEWKIKDADLFVPQRGDKKHLLDLSQMNAKQYKFDRLKRVEKLNVEQKQTRLMKELQEKLGLPKLPYHIECFDNSNISGTDAVAGCVVYKGMKPSKKDYRKYNIKTVTGPDDYASMQEVVRRRYSRMIAEEVALPDLIITDGGKGQMDVVRDVVEKELKLDIPIAGLAKDDHHRTNELLYGWPPKVIGLKPDSELFHALTQIQDEVHRYAITFHRDKRSKHALHSELDDIKGIGPQTKKSLIKSFKSISNIKVATLEQLATIVGPSKAKTIIKHFENQRKTNAETQISASDENITT</sequence>
<keyword evidence="3 7" id="KW-0228">DNA excision</keyword>
<comment type="subcellular location">
    <subcellularLocation>
        <location evidence="7">Cytoplasm</location>
    </subcellularLocation>
</comment>
<dbReference type="FunFam" id="3.30.420.340:FF:000002">
    <property type="entry name" value="UvrABC system protein C"/>
    <property type="match status" value="1"/>
</dbReference>
<comment type="caution">
    <text evidence="10">The sequence shown here is derived from an EMBL/GenBank/DDBJ whole genome shotgun (WGS) entry which is preliminary data.</text>
</comment>
<name>A0A2U0UK26_9BACT</name>
<dbReference type="FunFam" id="3.40.1440.10:FF:000001">
    <property type="entry name" value="UvrABC system protein C"/>
    <property type="match status" value="1"/>
</dbReference>
<dbReference type="GO" id="GO:0009381">
    <property type="term" value="F:excinuclease ABC activity"/>
    <property type="evidence" value="ECO:0007669"/>
    <property type="project" value="UniProtKB-UniRule"/>
</dbReference>
<organism evidence="10 11">
    <name type="scientific">Hallella colorans</name>
    <dbReference type="NCBI Taxonomy" id="1703337"/>
    <lineage>
        <taxon>Bacteria</taxon>
        <taxon>Pseudomonadati</taxon>
        <taxon>Bacteroidota</taxon>
        <taxon>Bacteroidia</taxon>
        <taxon>Bacteroidales</taxon>
        <taxon>Prevotellaceae</taxon>
        <taxon>Hallella</taxon>
    </lineage>
</organism>
<gene>
    <name evidence="7" type="primary">uvrC</name>
    <name evidence="10" type="ORF">C7379_10372</name>
</gene>
<evidence type="ECO:0000256" key="3">
    <source>
        <dbReference type="ARBA" id="ARBA00022769"/>
    </source>
</evidence>
<dbReference type="Pfam" id="PF14520">
    <property type="entry name" value="HHH_5"/>
    <property type="match status" value="1"/>
</dbReference>
<evidence type="ECO:0000256" key="6">
    <source>
        <dbReference type="ARBA" id="ARBA00023236"/>
    </source>
</evidence>
<evidence type="ECO:0000256" key="4">
    <source>
        <dbReference type="ARBA" id="ARBA00022881"/>
    </source>
</evidence>
<keyword evidence="4 7" id="KW-0267">Excision nuclease</keyword>
<dbReference type="Pfam" id="PF22920">
    <property type="entry name" value="UvrC_RNaseH"/>
    <property type="match status" value="1"/>
</dbReference>
<keyword evidence="5 7" id="KW-0234">DNA repair</keyword>
<evidence type="ECO:0000256" key="7">
    <source>
        <dbReference type="HAMAP-Rule" id="MF_00203"/>
    </source>
</evidence>
<dbReference type="InterPro" id="IPR000305">
    <property type="entry name" value="GIY-YIG_endonuc"/>
</dbReference>